<dbReference type="EMBL" id="CDSC02000030">
    <property type="protein sequence ID" value="SEH59785.1"/>
    <property type="molecule type" value="Genomic_DNA"/>
</dbReference>
<protein>
    <submittedName>
        <fullName evidence="1">Uncharacterized protein</fullName>
    </submittedName>
</protein>
<gene>
    <name evidence="1" type="ORF">BAZSYMA_ACONTIG106775_0</name>
</gene>
<dbReference type="AlphaFoldDB" id="A0A1H6JJ54"/>
<name>A0A1H6JJ54_9GAMM</name>
<organism evidence="1 2">
    <name type="scientific">Bathymodiolus azoricus thioautotrophic gill symbiont</name>
    <dbReference type="NCBI Taxonomy" id="235205"/>
    <lineage>
        <taxon>Bacteria</taxon>
        <taxon>Pseudomonadati</taxon>
        <taxon>Pseudomonadota</taxon>
        <taxon>Gammaproteobacteria</taxon>
        <taxon>sulfur-oxidizing symbionts</taxon>
    </lineage>
</organism>
<accession>A0A1H6JJ54</accession>
<dbReference type="Proteomes" id="UP000198988">
    <property type="component" value="Unassembled WGS sequence"/>
</dbReference>
<evidence type="ECO:0000313" key="2">
    <source>
        <dbReference type="Proteomes" id="UP000198988"/>
    </source>
</evidence>
<proteinExistence type="predicted"/>
<reference evidence="2" key="1">
    <citation type="submission" date="2016-06" db="EMBL/GenBank/DDBJ databases">
        <authorList>
            <person name="Petersen J."/>
            <person name="Sayavedra L."/>
        </authorList>
    </citation>
    <scope>NUCLEOTIDE SEQUENCE [LARGE SCALE GENOMIC DNA]</scope>
    <source>
        <strain evidence="2">BazSymA</strain>
    </source>
</reference>
<sequence>MISLMFFLLPRSTCHQAPCSFLVWVMLLVYQTPWVSPLTAFEA</sequence>
<evidence type="ECO:0000313" key="1">
    <source>
        <dbReference type="EMBL" id="SEH59785.1"/>
    </source>
</evidence>